<sequence>MRRRPVYRHEGFRQLAEHFSQEMLRRDPLTATWLGEHQYDGLLPEVGAEAVEKEIAFYRAMRDRFNALPERELSLDERLDRAVMLHLCEQTLFLQEDLRRWRLGSDLAMTIGNSLFLLFVRDFAPLAQRMESIISRLKAVPMYLMAGRTLFQDVPPLWGELFLESAARLPDLLDAIATAIKGQVPAPLQQDYANAAAGARKALEQFQTWFRHAIMPKAHGDWALGSGPFQALLQVRRLGFMPSELRDLGDTCLRRAQDRLDQMAHRLVGSSSRTRPETRQEAFTRIRSKRPPTFEHALEAYRDAVARSRAFVEMTKFATLPEEETLEIVETPSYMAHLIPFAAYLSPERTARPQKGIYLVTRHPGADLSRHNYADISNTSVHEGYPGHHLQLSMANLHPSRLRVFASSVELSEGWALYCEEAMKQRGFEATEENLFVQTADECWRAARVLLDVNLHQKTWTFDQGLQFLIEQTQMDETAARAELHRYTMTPGYPLSYLVGKHLLQTLKEDLHREFAGDFTDREFHDLVLGEGSLPLFLGREFYPQMLREILKAGPARQGS</sequence>
<gene>
    <name evidence="1" type="ORF">OZSIB_2907</name>
</gene>
<dbReference type="PANTHER" id="PTHR33361:SF15">
    <property type="entry name" value="DUF885 FAMILY LIPOPROTEIN"/>
    <property type="match status" value="1"/>
</dbReference>
<organism evidence="1 2">
    <name type="scientific">Candidatus Ozemobacter sibiricus</name>
    <dbReference type="NCBI Taxonomy" id="2268124"/>
    <lineage>
        <taxon>Bacteria</taxon>
        <taxon>Candidatus Ozemobacteria</taxon>
        <taxon>Candidatus Ozemobacterales</taxon>
        <taxon>Candidatus Ozemobacteraceae</taxon>
        <taxon>Candidatus Ozemobacter</taxon>
    </lineage>
</organism>
<dbReference type="Proteomes" id="UP000252355">
    <property type="component" value="Unassembled WGS sequence"/>
</dbReference>
<dbReference type="PANTHER" id="PTHR33361">
    <property type="entry name" value="GLR0591 PROTEIN"/>
    <property type="match status" value="1"/>
</dbReference>
<protein>
    <recommendedName>
        <fullName evidence="3">DUF885 domain-containing protein</fullName>
    </recommendedName>
</protein>
<dbReference type="InterPro" id="IPR010281">
    <property type="entry name" value="DUF885"/>
</dbReference>
<evidence type="ECO:0008006" key="3">
    <source>
        <dbReference type="Google" id="ProtNLM"/>
    </source>
</evidence>
<name>A0A367ZR15_9BACT</name>
<evidence type="ECO:0000313" key="2">
    <source>
        <dbReference type="Proteomes" id="UP000252355"/>
    </source>
</evidence>
<comment type="caution">
    <text evidence="1">The sequence shown here is derived from an EMBL/GenBank/DDBJ whole genome shotgun (WGS) entry which is preliminary data.</text>
</comment>
<proteinExistence type="predicted"/>
<reference evidence="1 2" key="1">
    <citation type="submission" date="2018-05" db="EMBL/GenBank/DDBJ databases">
        <title>A metagenomic window into the 2 km-deep terrestrial subsurface aquifer revealed taxonomically and functionally diverse microbial community comprising novel uncultured bacterial lineages.</title>
        <authorList>
            <person name="Kadnikov V.V."/>
            <person name="Mardanov A.V."/>
            <person name="Beletsky A.V."/>
            <person name="Banks D."/>
            <person name="Pimenov N.V."/>
            <person name="Frank Y.A."/>
            <person name="Karnachuk O.V."/>
            <person name="Ravin N.V."/>
        </authorList>
    </citation>
    <scope>NUCLEOTIDE SEQUENCE [LARGE SCALE GENOMIC DNA]</scope>
    <source>
        <strain evidence="1">BY5</strain>
    </source>
</reference>
<accession>A0A367ZR15</accession>
<dbReference type="AlphaFoldDB" id="A0A367ZR15"/>
<dbReference type="Pfam" id="PF05960">
    <property type="entry name" value="DUF885"/>
    <property type="match status" value="1"/>
</dbReference>
<dbReference type="EMBL" id="QOQW01000005">
    <property type="protein sequence ID" value="RCK80594.1"/>
    <property type="molecule type" value="Genomic_DNA"/>
</dbReference>
<evidence type="ECO:0000313" key="1">
    <source>
        <dbReference type="EMBL" id="RCK80594.1"/>
    </source>
</evidence>